<organism evidence="1 2">
    <name type="scientific">Paenibacillus helianthi</name>
    <dbReference type="NCBI Taxonomy" id="1349432"/>
    <lineage>
        <taxon>Bacteria</taxon>
        <taxon>Bacillati</taxon>
        <taxon>Bacillota</taxon>
        <taxon>Bacilli</taxon>
        <taxon>Bacillales</taxon>
        <taxon>Paenibacillaceae</taxon>
        <taxon>Paenibacillus</taxon>
    </lineage>
</organism>
<keyword evidence="2" id="KW-1185">Reference proteome</keyword>
<gene>
    <name evidence="1" type="ORF">A3844_03250</name>
</gene>
<evidence type="ECO:0000313" key="1">
    <source>
        <dbReference type="EMBL" id="OKP90888.1"/>
    </source>
</evidence>
<accession>A0ABX3EWQ2</accession>
<protein>
    <submittedName>
        <fullName evidence="1">Uncharacterized protein</fullName>
    </submittedName>
</protein>
<evidence type="ECO:0000313" key="2">
    <source>
        <dbReference type="Proteomes" id="UP000186058"/>
    </source>
</evidence>
<comment type="caution">
    <text evidence="1">The sequence shown here is derived from an EMBL/GenBank/DDBJ whole genome shotgun (WGS) entry which is preliminary data.</text>
</comment>
<proteinExistence type="predicted"/>
<sequence length="63" mass="7119">MNEDMVEGQIDNPLSLGHLIENDMNLSEADRKSIQFLLTSFMRAQAKQGFKTVQSYLDAILDS</sequence>
<dbReference type="RefSeq" id="WP_074101039.1">
    <property type="nucleotide sequence ID" value="NZ_LVWI01000002.1"/>
</dbReference>
<reference evidence="1 2" key="1">
    <citation type="submission" date="2016-03" db="EMBL/GenBank/DDBJ databases">
        <authorList>
            <person name="Sant'Anna F.H."/>
            <person name="Ambrosini A."/>
            <person name="Souza R."/>
            <person name="Bach E."/>
            <person name="Fernandes G."/>
            <person name="Balsanelli E."/>
            <person name="Baura V.A."/>
            <person name="Souza E.M."/>
            <person name="Passaglia L."/>
        </authorList>
    </citation>
    <scope>NUCLEOTIDE SEQUENCE [LARGE SCALE GENOMIC DNA]</scope>
    <source>
        <strain evidence="1 2">P26E</strain>
    </source>
</reference>
<dbReference type="EMBL" id="LVWI01000002">
    <property type="protein sequence ID" value="OKP90888.1"/>
    <property type="molecule type" value="Genomic_DNA"/>
</dbReference>
<name>A0ABX3EWQ2_9BACL</name>
<dbReference type="Proteomes" id="UP000186058">
    <property type="component" value="Unassembled WGS sequence"/>
</dbReference>